<keyword evidence="4 5" id="KW-0472">Membrane</keyword>
<evidence type="ECO:0000256" key="4">
    <source>
        <dbReference type="ARBA" id="ARBA00023136"/>
    </source>
</evidence>
<evidence type="ECO:0000256" key="1">
    <source>
        <dbReference type="ARBA" id="ARBA00004127"/>
    </source>
</evidence>
<sequence length="132" mass="15167">MLEDAKKKIEDKFIETEVAKIKDGDLDLVMKNKEAIDKKIQGGGLKKYSELGKIMFGMLKDYRKGIYHNVPWFTVAAIVFALLYVFNPLDMVPDFIPGVGYVDDFALLTVMLRFLQTDLHSYLDWKLDQVKG</sequence>
<accession>A0ABW5IXH8</accession>
<dbReference type="Proteomes" id="UP001597468">
    <property type="component" value="Unassembled WGS sequence"/>
</dbReference>
<keyword evidence="2 5" id="KW-0812">Transmembrane</keyword>
<feature type="domain" description="DUF1232" evidence="6">
    <location>
        <begin position="75"/>
        <end position="109"/>
    </location>
</feature>
<dbReference type="RefSeq" id="WP_380751575.1">
    <property type="nucleotide sequence ID" value="NZ_JBHULT010000008.1"/>
</dbReference>
<protein>
    <submittedName>
        <fullName evidence="7">YkvA family protein</fullName>
    </submittedName>
</protein>
<evidence type="ECO:0000313" key="7">
    <source>
        <dbReference type="EMBL" id="MFD2518100.1"/>
    </source>
</evidence>
<dbReference type="EMBL" id="JBHULT010000008">
    <property type="protein sequence ID" value="MFD2518100.1"/>
    <property type="molecule type" value="Genomic_DNA"/>
</dbReference>
<dbReference type="InterPro" id="IPR010652">
    <property type="entry name" value="DUF1232"/>
</dbReference>
<evidence type="ECO:0000256" key="5">
    <source>
        <dbReference type="SAM" id="Phobius"/>
    </source>
</evidence>
<proteinExistence type="predicted"/>
<evidence type="ECO:0000256" key="2">
    <source>
        <dbReference type="ARBA" id="ARBA00022692"/>
    </source>
</evidence>
<comment type="subcellular location">
    <subcellularLocation>
        <location evidence="1">Endomembrane system</location>
        <topology evidence="1">Multi-pass membrane protein</topology>
    </subcellularLocation>
</comment>
<dbReference type="Pfam" id="PF06803">
    <property type="entry name" value="DUF1232"/>
    <property type="match status" value="1"/>
</dbReference>
<comment type="caution">
    <text evidence="7">The sequence shown here is derived from an EMBL/GenBank/DDBJ whole genome shotgun (WGS) entry which is preliminary data.</text>
</comment>
<evidence type="ECO:0000259" key="6">
    <source>
        <dbReference type="Pfam" id="PF06803"/>
    </source>
</evidence>
<name>A0ABW5IXH8_9FLAO</name>
<keyword evidence="3 5" id="KW-1133">Transmembrane helix</keyword>
<evidence type="ECO:0000313" key="8">
    <source>
        <dbReference type="Proteomes" id="UP001597468"/>
    </source>
</evidence>
<keyword evidence="8" id="KW-1185">Reference proteome</keyword>
<gene>
    <name evidence="7" type="ORF">ACFSTG_09370</name>
</gene>
<evidence type="ECO:0000256" key="3">
    <source>
        <dbReference type="ARBA" id="ARBA00022989"/>
    </source>
</evidence>
<feature type="transmembrane region" description="Helical" evidence="5">
    <location>
        <begin position="66"/>
        <end position="86"/>
    </location>
</feature>
<organism evidence="7 8">
    <name type="scientific">Salinimicrobium flavum</name>
    <dbReference type="NCBI Taxonomy" id="1737065"/>
    <lineage>
        <taxon>Bacteria</taxon>
        <taxon>Pseudomonadati</taxon>
        <taxon>Bacteroidota</taxon>
        <taxon>Flavobacteriia</taxon>
        <taxon>Flavobacteriales</taxon>
        <taxon>Flavobacteriaceae</taxon>
        <taxon>Salinimicrobium</taxon>
    </lineage>
</organism>
<reference evidence="8" key="1">
    <citation type="journal article" date="2019" name="Int. J. Syst. Evol. Microbiol.">
        <title>The Global Catalogue of Microorganisms (GCM) 10K type strain sequencing project: providing services to taxonomists for standard genome sequencing and annotation.</title>
        <authorList>
            <consortium name="The Broad Institute Genomics Platform"/>
            <consortium name="The Broad Institute Genome Sequencing Center for Infectious Disease"/>
            <person name="Wu L."/>
            <person name="Ma J."/>
        </authorList>
    </citation>
    <scope>NUCLEOTIDE SEQUENCE [LARGE SCALE GENOMIC DNA]</scope>
    <source>
        <strain evidence="8">KCTC 42585</strain>
    </source>
</reference>